<dbReference type="Pfam" id="PF00632">
    <property type="entry name" value="HECT"/>
    <property type="match status" value="2"/>
</dbReference>
<keyword evidence="10" id="KW-1185">Reference proteome</keyword>
<organism evidence="9 10">
    <name type="scientific">Zophobas morio</name>
    <dbReference type="NCBI Taxonomy" id="2755281"/>
    <lineage>
        <taxon>Eukaryota</taxon>
        <taxon>Metazoa</taxon>
        <taxon>Ecdysozoa</taxon>
        <taxon>Arthropoda</taxon>
        <taxon>Hexapoda</taxon>
        <taxon>Insecta</taxon>
        <taxon>Pterygota</taxon>
        <taxon>Neoptera</taxon>
        <taxon>Endopterygota</taxon>
        <taxon>Coleoptera</taxon>
        <taxon>Polyphaga</taxon>
        <taxon>Cucujiformia</taxon>
        <taxon>Tenebrionidae</taxon>
        <taxon>Zophobas</taxon>
    </lineage>
</organism>
<evidence type="ECO:0000256" key="5">
    <source>
        <dbReference type="ARBA" id="ARBA00022737"/>
    </source>
</evidence>
<comment type="caution">
    <text evidence="9">The sequence shown here is derived from an EMBL/GenBank/DDBJ whole genome shotgun (WGS) entry which is preliminary data.</text>
</comment>
<feature type="domain" description="HECT" evidence="8">
    <location>
        <begin position="1"/>
        <end position="222"/>
    </location>
</feature>
<evidence type="ECO:0000256" key="1">
    <source>
        <dbReference type="ARBA" id="ARBA00000885"/>
    </source>
</evidence>
<keyword evidence="6 7" id="KW-0833">Ubl conjugation pathway</keyword>
<dbReference type="GO" id="GO:0016567">
    <property type="term" value="P:protein ubiquitination"/>
    <property type="evidence" value="ECO:0007669"/>
    <property type="project" value="UniProtKB-ARBA"/>
</dbReference>
<dbReference type="AlphaFoldDB" id="A0AA38HMF5"/>
<accession>A0AA38HMF5</accession>
<evidence type="ECO:0000256" key="4">
    <source>
        <dbReference type="ARBA" id="ARBA00022679"/>
    </source>
</evidence>
<evidence type="ECO:0000313" key="10">
    <source>
        <dbReference type="Proteomes" id="UP001168821"/>
    </source>
</evidence>
<dbReference type="PANTHER" id="PTHR11254:SF429">
    <property type="entry name" value="E3 UBIQUITIN-PROTEIN LIGASE SU(DX)"/>
    <property type="match status" value="1"/>
</dbReference>
<dbReference type="InterPro" id="IPR000569">
    <property type="entry name" value="HECT_dom"/>
</dbReference>
<comment type="pathway">
    <text evidence="2">Protein modification; protein ubiquitination.</text>
</comment>
<dbReference type="GO" id="GO:0009966">
    <property type="term" value="P:regulation of signal transduction"/>
    <property type="evidence" value="ECO:0007669"/>
    <property type="project" value="UniProtKB-ARBA"/>
</dbReference>
<gene>
    <name evidence="9" type="ORF">Zmor_004420</name>
</gene>
<comment type="catalytic activity">
    <reaction evidence="1">
        <text>S-ubiquitinyl-[E2 ubiquitin-conjugating enzyme]-L-cysteine + [acceptor protein]-L-lysine = [E2 ubiquitin-conjugating enzyme]-L-cysteine + N(6)-ubiquitinyl-[acceptor protein]-L-lysine.</text>
        <dbReference type="EC" id="2.3.2.26"/>
    </reaction>
</comment>
<evidence type="ECO:0000256" key="7">
    <source>
        <dbReference type="PROSITE-ProRule" id="PRU00104"/>
    </source>
</evidence>
<evidence type="ECO:0000256" key="3">
    <source>
        <dbReference type="ARBA" id="ARBA00012485"/>
    </source>
</evidence>
<dbReference type="InterPro" id="IPR050409">
    <property type="entry name" value="E3_ubiq-protein_ligase"/>
</dbReference>
<sequence length="222" mass="25857">MVFATDYEKFGFIKNIELKPGGAEIEVTDDNKAEYVELMLNFHLNYGTEDQMLAFTRGFEDVISVEKLQMFDERELEVLICGVTEIDVDDWEKNTVLREFARDSKQVIWLWQVCFCPPRHDYHLSRLAIIQIQCVRAWDNDMRVRLLQFVTGSCRVPVGGFKDLQGNNGPQLFCIEKEGHEKALPRSHTCFNRLGLPPYRSYHQLVKKLTQAIEETQGFTQE</sequence>
<evidence type="ECO:0000259" key="8">
    <source>
        <dbReference type="PROSITE" id="PS50237"/>
    </source>
</evidence>
<dbReference type="SMART" id="SM00119">
    <property type="entry name" value="HECTc"/>
    <property type="match status" value="1"/>
</dbReference>
<dbReference type="FunFam" id="3.30.2410.10:FF:000001">
    <property type="entry name" value="E3 ubiquitin-protein ligase NEDD4-like"/>
    <property type="match status" value="1"/>
</dbReference>
<dbReference type="Proteomes" id="UP001168821">
    <property type="component" value="Unassembled WGS sequence"/>
</dbReference>
<evidence type="ECO:0000256" key="6">
    <source>
        <dbReference type="ARBA" id="ARBA00022786"/>
    </source>
</evidence>
<dbReference type="InterPro" id="IPR035983">
    <property type="entry name" value="Hect_E3_ubiquitin_ligase"/>
</dbReference>
<protein>
    <recommendedName>
        <fullName evidence="3">HECT-type E3 ubiquitin transferase</fullName>
        <ecNumber evidence="3">2.3.2.26</ecNumber>
    </recommendedName>
</protein>
<proteinExistence type="predicted"/>
<dbReference type="Gene3D" id="3.90.1750.10">
    <property type="entry name" value="Hect, E3 ligase catalytic domains"/>
    <property type="match status" value="1"/>
</dbReference>
<dbReference type="GO" id="GO:0061630">
    <property type="term" value="F:ubiquitin protein ligase activity"/>
    <property type="evidence" value="ECO:0007669"/>
    <property type="project" value="UniProtKB-EC"/>
</dbReference>
<dbReference type="GO" id="GO:0043161">
    <property type="term" value="P:proteasome-mediated ubiquitin-dependent protein catabolic process"/>
    <property type="evidence" value="ECO:0007669"/>
    <property type="project" value="TreeGrafter"/>
</dbReference>
<name>A0AA38HMF5_9CUCU</name>
<dbReference type="EC" id="2.3.2.26" evidence="3"/>
<reference evidence="9" key="1">
    <citation type="journal article" date="2023" name="G3 (Bethesda)">
        <title>Whole genome assemblies of Zophobas morio and Tenebrio molitor.</title>
        <authorList>
            <person name="Kaur S."/>
            <person name="Stinson S.A."/>
            <person name="diCenzo G.C."/>
        </authorList>
    </citation>
    <scope>NUCLEOTIDE SEQUENCE</scope>
    <source>
        <strain evidence="9">QUZm001</strain>
    </source>
</reference>
<dbReference type="PANTHER" id="PTHR11254">
    <property type="entry name" value="HECT DOMAIN UBIQUITIN-PROTEIN LIGASE"/>
    <property type="match status" value="1"/>
</dbReference>
<dbReference type="GO" id="GO:0005737">
    <property type="term" value="C:cytoplasm"/>
    <property type="evidence" value="ECO:0007669"/>
    <property type="project" value="TreeGrafter"/>
</dbReference>
<feature type="active site" description="Glycyl thioester intermediate" evidence="7">
    <location>
        <position position="190"/>
    </location>
</feature>
<keyword evidence="4" id="KW-0808">Transferase</keyword>
<dbReference type="EMBL" id="JALNTZ010001763">
    <property type="protein sequence ID" value="KAJ3623600.1"/>
    <property type="molecule type" value="Genomic_DNA"/>
</dbReference>
<evidence type="ECO:0000313" key="9">
    <source>
        <dbReference type="EMBL" id="KAJ3623600.1"/>
    </source>
</evidence>
<dbReference type="Gene3D" id="3.30.2160.10">
    <property type="entry name" value="Hect, E3 ligase catalytic domain"/>
    <property type="match status" value="1"/>
</dbReference>
<evidence type="ECO:0000256" key="2">
    <source>
        <dbReference type="ARBA" id="ARBA00004906"/>
    </source>
</evidence>
<dbReference type="SUPFAM" id="SSF56204">
    <property type="entry name" value="Hect, E3 ligase catalytic domain"/>
    <property type="match status" value="1"/>
</dbReference>
<dbReference type="Gene3D" id="3.30.2410.10">
    <property type="entry name" value="Hect, E3 ligase catalytic domain"/>
    <property type="match status" value="1"/>
</dbReference>
<dbReference type="PROSITE" id="PS50237">
    <property type="entry name" value="HECT"/>
    <property type="match status" value="1"/>
</dbReference>
<keyword evidence="5" id="KW-0677">Repeat</keyword>